<keyword evidence="3" id="KW-1185">Reference proteome</keyword>
<dbReference type="PANTHER" id="PTHR12461">
    <property type="entry name" value="HYPOXIA-INDUCIBLE FACTOR 1 ALPHA INHIBITOR-RELATED"/>
    <property type="match status" value="1"/>
</dbReference>
<accession>A0A849I3Z2</accession>
<evidence type="ECO:0000259" key="1">
    <source>
        <dbReference type="PROSITE" id="PS51184"/>
    </source>
</evidence>
<dbReference type="InterPro" id="IPR041667">
    <property type="entry name" value="Cupin_8"/>
</dbReference>
<dbReference type="PANTHER" id="PTHR12461:SF105">
    <property type="entry name" value="HYPOXIA-INDUCIBLE FACTOR 1-ALPHA INHIBITOR"/>
    <property type="match status" value="1"/>
</dbReference>
<comment type="caution">
    <text evidence="2">The sequence shown here is derived from an EMBL/GenBank/DDBJ whole genome shotgun (WGS) entry which is preliminary data.</text>
</comment>
<organism evidence="2 3">
    <name type="scientific">Enterovirga aerilata</name>
    <dbReference type="NCBI Taxonomy" id="2730920"/>
    <lineage>
        <taxon>Bacteria</taxon>
        <taxon>Pseudomonadati</taxon>
        <taxon>Pseudomonadota</taxon>
        <taxon>Alphaproteobacteria</taxon>
        <taxon>Hyphomicrobiales</taxon>
        <taxon>Methylobacteriaceae</taxon>
        <taxon>Enterovirga</taxon>
    </lineage>
</organism>
<dbReference type="Proteomes" id="UP000564885">
    <property type="component" value="Unassembled WGS sequence"/>
</dbReference>
<reference evidence="2 3" key="1">
    <citation type="submission" date="2020-04" db="EMBL/GenBank/DDBJ databases">
        <title>Enterovirga sp. isolate from soil.</title>
        <authorList>
            <person name="Chea S."/>
            <person name="Kim D.-U."/>
        </authorList>
    </citation>
    <scope>NUCLEOTIDE SEQUENCE [LARGE SCALE GENOMIC DNA]</scope>
    <source>
        <strain evidence="2 3">DB1703</strain>
    </source>
</reference>
<dbReference type="PROSITE" id="PS51184">
    <property type="entry name" value="JMJC"/>
    <property type="match status" value="1"/>
</dbReference>
<evidence type="ECO:0000313" key="2">
    <source>
        <dbReference type="EMBL" id="NNM72374.1"/>
    </source>
</evidence>
<dbReference type="RefSeq" id="WP_171217851.1">
    <property type="nucleotide sequence ID" value="NZ_JABEPP010000002.1"/>
</dbReference>
<protein>
    <submittedName>
        <fullName evidence="2">Transcriptional regulator</fullName>
    </submittedName>
</protein>
<name>A0A849I3Z2_9HYPH</name>
<proteinExistence type="predicted"/>
<gene>
    <name evidence="2" type="ORF">HJG44_08205</name>
</gene>
<dbReference type="SMART" id="SM00558">
    <property type="entry name" value="JmjC"/>
    <property type="match status" value="1"/>
</dbReference>
<dbReference type="Pfam" id="PF13621">
    <property type="entry name" value="Cupin_8"/>
    <property type="match status" value="1"/>
</dbReference>
<dbReference type="InterPro" id="IPR003347">
    <property type="entry name" value="JmjC_dom"/>
</dbReference>
<sequence length="309" mass="34627">MGSLIELAAEGRGAFPHRPFALRHRLAGHPLFSLEKLVEVAGRMPSDGVEYNSGKVGIDQKPEETPLVDLPPTEVVRRIREANAWMVLKRVERFPEYKALLQEVLDGVARDMGHRDAGDAGFTNLEGFVFVSSPNATTPFHSDPEDNFFVQIHGDKFFHVIDNRDGTVVPPQAFEITPSMHRNLPYREEFESRATVFSMKAGDGCFVPYLWPHWVRTGDSYSISMAMTWKSAEVRRSNKVLFMNGLLRKWGFPQKPLGTNPALDSLKAAAYTALRAPIEPLRGSEALRNLIRGALFGRNANYYLAGRKG</sequence>
<evidence type="ECO:0000313" key="3">
    <source>
        <dbReference type="Proteomes" id="UP000564885"/>
    </source>
</evidence>
<dbReference type="EMBL" id="JABEPP010000002">
    <property type="protein sequence ID" value="NNM72374.1"/>
    <property type="molecule type" value="Genomic_DNA"/>
</dbReference>
<dbReference type="SUPFAM" id="SSF51197">
    <property type="entry name" value="Clavaminate synthase-like"/>
    <property type="match status" value="1"/>
</dbReference>
<dbReference type="Gene3D" id="2.60.120.650">
    <property type="entry name" value="Cupin"/>
    <property type="match status" value="1"/>
</dbReference>
<feature type="domain" description="JmjC" evidence="1">
    <location>
        <begin position="83"/>
        <end position="246"/>
    </location>
</feature>
<dbReference type="AlphaFoldDB" id="A0A849I3Z2"/>